<dbReference type="InterPro" id="IPR036282">
    <property type="entry name" value="Glutathione-S-Trfase_C_sf"/>
</dbReference>
<dbReference type="Gene3D" id="1.20.1050.10">
    <property type="match status" value="1"/>
</dbReference>
<dbReference type="Pfam" id="PF14497">
    <property type="entry name" value="GST_C_3"/>
    <property type="match status" value="1"/>
</dbReference>
<dbReference type="PANTHER" id="PTHR11571:SF263">
    <property type="entry name" value="GLUTATHIONE S-TRANSFERASE"/>
    <property type="match status" value="1"/>
</dbReference>
<dbReference type="PANTHER" id="PTHR11571">
    <property type="entry name" value="GLUTATHIONE S-TRANSFERASE"/>
    <property type="match status" value="1"/>
</dbReference>
<dbReference type="SUPFAM" id="SSF52833">
    <property type="entry name" value="Thioredoxin-like"/>
    <property type="match status" value="1"/>
</dbReference>
<dbReference type="GO" id="GO:0006749">
    <property type="term" value="P:glutathione metabolic process"/>
    <property type="evidence" value="ECO:0007669"/>
    <property type="project" value="TreeGrafter"/>
</dbReference>
<dbReference type="CDD" id="cd03039">
    <property type="entry name" value="GST_N_Sigma_like"/>
    <property type="match status" value="1"/>
</dbReference>
<evidence type="ECO:0000313" key="4">
    <source>
        <dbReference type="Proteomes" id="UP001174909"/>
    </source>
</evidence>
<dbReference type="SUPFAM" id="SSF47616">
    <property type="entry name" value="GST C-terminal domain-like"/>
    <property type="match status" value="1"/>
</dbReference>
<dbReference type="InterPro" id="IPR040079">
    <property type="entry name" value="Glutathione_S-Trfase"/>
</dbReference>
<dbReference type="GO" id="GO:0004364">
    <property type="term" value="F:glutathione transferase activity"/>
    <property type="evidence" value="ECO:0007669"/>
    <property type="project" value="TreeGrafter"/>
</dbReference>
<dbReference type="PROSITE" id="PS50405">
    <property type="entry name" value="GST_CTER"/>
    <property type="match status" value="1"/>
</dbReference>
<dbReference type="InterPro" id="IPR004045">
    <property type="entry name" value="Glutathione_S-Trfase_N"/>
</dbReference>
<dbReference type="CDD" id="cd03192">
    <property type="entry name" value="GST_C_Sigma_like"/>
    <property type="match status" value="1"/>
</dbReference>
<keyword evidence="4" id="KW-1185">Reference proteome</keyword>
<evidence type="ECO:0000313" key="3">
    <source>
        <dbReference type="EMBL" id="CAI7994038.1"/>
    </source>
</evidence>
<evidence type="ECO:0000259" key="1">
    <source>
        <dbReference type="PROSITE" id="PS50404"/>
    </source>
</evidence>
<dbReference type="Proteomes" id="UP001174909">
    <property type="component" value="Unassembled WGS sequence"/>
</dbReference>
<protein>
    <submittedName>
        <fullName evidence="3">Glutathione S-transferase</fullName>
    </submittedName>
</protein>
<dbReference type="SFLD" id="SFLDS00019">
    <property type="entry name" value="Glutathione_Transferase_(cytos"/>
    <property type="match status" value="1"/>
</dbReference>
<dbReference type="PROSITE" id="PS50404">
    <property type="entry name" value="GST_NTER"/>
    <property type="match status" value="1"/>
</dbReference>
<accession>A0AA35QWY3</accession>
<organism evidence="3 4">
    <name type="scientific">Geodia barretti</name>
    <name type="common">Barrett's horny sponge</name>
    <dbReference type="NCBI Taxonomy" id="519541"/>
    <lineage>
        <taxon>Eukaryota</taxon>
        <taxon>Metazoa</taxon>
        <taxon>Porifera</taxon>
        <taxon>Demospongiae</taxon>
        <taxon>Heteroscleromorpha</taxon>
        <taxon>Tetractinellida</taxon>
        <taxon>Astrophorina</taxon>
        <taxon>Geodiidae</taxon>
        <taxon>Geodia</taxon>
    </lineage>
</organism>
<evidence type="ECO:0000259" key="2">
    <source>
        <dbReference type="PROSITE" id="PS50405"/>
    </source>
</evidence>
<proteinExistence type="predicted"/>
<dbReference type="InterPro" id="IPR050213">
    <property type="entry name" value="GST_superfamily"/>
</dbReference>
<reference evidence="3" key="1">
    <citation type="submission" date="2023-03" db="EMBL/GenBank/DDBJ databases">
        <authorList>
            <person name="Steffen K."/>
            <person name="Cardenas P."/>
        </authorList>
    </citation>
    <scope>NUCLEOTIDE SEQUENCE</scope>
</reference>
<feature type="domain" description="GST C-terminal" evidence="2">
    <location>
        <begin position="99"/>
        <end position="234"/>
    </location>
</feature>
<gene>
    <name evidence="3" type="ORF">GBAR_LOCUS1368</name>
</gene>
<dbReference type="InterPro" id="IPR004046">
    <property type="entry name" value="GST_C"/>
</dbReference>
<dbReference type="InterPro" id="IPR010987">
    <property type="entry name" value="Glutathione-S-Trfase_C-like"/>
</dbReference>
<sequence>MSSQAQWKLYYWYTPDSVLGVFPGRGEYVRLMFEEAGVAYEDVCKKNNSNADLLAFMKGEKPGFPVLAPPIIQQGDFVMSQTPAIMMYLGKIGLFPTGGPEEEAHAAQLLLTIHDYHFEGNMSCHPVDLHASYSTQVEEAKVTQKKFCEERMGKFLKMFERTLSQNNGGQGFLISSKVTYVDVAMLTVLLATEKQFPEAWAAQDVPLLKAFKKRMEQRTNIAAYHSSNRYIPFSGYSMM</sequence>
<comment type="caution">
    <text evidence="3">The sequence shown here is derived from an EMBL/GenBank/DDBJ whole genome shotgun (WGS) entry which is preliminary data.</text>
</comment>
<dbReference type="Gene3D" id="3.40.30.10">
    <property type="entry name" value="Glutaredoxin"/>
    <property type="match status" value="1"/>
</dbReference>
<name>A0AA35QWY3_GEOBA</name>
<dbReference type="InterPro" id="IPR036249">
    <property type="entry name" value="Thioredoxin-like_sf"/>
</dbReference>
<dbReference type="EMBL" id="CASHTH010000206">
    <property type="protein sequence ID" value="CAI7994038.1"/>
    <property type="molecule type" value="Genomic_DNA"/>
</dbReference>
<dbReference type="AlphaFoldDB" id="A0AA35QWY3"/>
<feature type="domain" description="GST N-terminal" evidence="1">
    <location>
        <begin position="13"/>
        <end position="97"/>
    </location>
</feature>